<reference evidence="3" key="1">
    <citation type="journal article" date="2019" name="Int. J. Syst. Evol. Microbiol.">
        <title>The Global Catalogue of Microorganisms (GCM) 10K type strain sequencing project: providing services to taxonomists for standard genome sequencing and annotation.</title>
        <authorList>
            <consortium name="The Broad Institute Genomics Platform"/>
            <consortium name="The Broad Institute Genome Sequencing Center for Infectious Disease"/>
            <person name="Wu L."/>
            <person name="Ma J."/>
        </authorList>
    </citation>
    <scope>NUCLEOTIDE SEQUENCE [LARGE SCALE GENOMIC DNA]</scope>
    <source>
        <strain evidence="3">NBRC 111981</strain>
    </source>
</reference>
<evidence type="ECO:0008006" key="4">
    <source>
        <dbReference type="Google" id="ProtNLM"/>
    </source>
</evidence>
<gene>
    <name evidence="2" type="ORF">GCM10007898_09520</name>
</gene>
<protein>
    <recommendedName>
        <fullName evidence="4">WD40-like Beta Propeller Repeat</fullName>
    </recommendedName>
</protein>
<keyword evidence="3" id="KW-1185">Reference proteome</keyword>
<dbReference type="SUPFAM" id="SSF82171">
    <property type="entry name" value="DPP6 N-terminal domain-like"/>
    <property type="match status" value="1"/>
</dbReference>
<evidence type="ECO:0000256" key="1">
    <source>
        <dbReference type="SAM" id="SignalP"/>
    </source>
</evidence>
<name>A0ABQ5X6Z2_9GAMM</name>
<feature type="chain" id="PRO_5045357627" description="WD40-like Beta Propeller Repeat" evidence="1">
    <location>
        <begin position="33"/>
        <end position="384"/>
    </location>
</feature>
<dbReference type="PANTHER" id="PTHR36842:SF1">
    <property type="entry name" value="PROTEIN TOLB"/>
    <property type="match status" value="1"/>
</dbReference>
<dbReference type="Gene3D" id="2.120.10.30">
    <property type="entry name" value="TolB, C-terminal domain"/>
    <property type="match status" value="2"/>
</dbReference>
<dbReference type="PANTHER" id="PTHR36842">
    <property type="entry name" value="PROTEIN TOLB HOMOLOG"/>
    <property type="match status" value="1"/>
</dbReference>
<comment type="caution">
    <text evidence="2">The sequence shown here is derived from an EMBL/GenBank/DDBJ whole genome shotgun (WGS) entry which is preliminary data.</text>
</comment>
<evidence type="ECO:0000313" key="3">
    <source>
        <dbReference type="Proteomes" id="UP001156627"/>
    </source>
</evidence>
<dbReference type="EMBL" id="BSOA01000006">
    <property type="protein sequence ID" value="GLQ87386.1"/>
    <property type="molecule type" value="Genomic_DNA"/>
</dbReference>
<sequence length="384" mass="41423">MIVTQPMRRWAATSLIVAAGLFVGASASATQAALLAPVGSVLYSQTHVDTSDSPNGTTLYRAPAAGGAVTQLIPLSLGTLDLGARWSPYGRAVVFERVSTKQWFTQSEIYRMDRDAGRLQQITVGSSRHQFPVWGPSNWIAYIDGGVDTNQCLALVRPYGEDQHILFCPGPVDAVFQAPQWSLDGTKLFVEVHYYGTEGVNPPAYSDVYSVNAATGKATRISHLTTGDVAHLEISPDGTHGVYAWDATTAMEIVNFTTGQTLGSEFGTLYGSSPSWSHDGREIAFARDVAVPGTNYGTFGAVFVMYPDGSHVRQITTHPVAFDYYYPVQWSADDSHVLVNCTRYVTQGTHPGQYFSVHLLDMATQAITNVAANGTANEGAWGPL</sequence>
<organism evidence="2 3">
    <name type="scientific">Dyella flagellata</name>
    <dbReference type="NCBI Taxonomy" id="1867833"/>
    <lineage>
        <taxon>Bacteria</taxon>
        <taxon>Pseudomonadati</taxon>
        <taxon>Pseudomonadota</taxon>
        <taxon>Gammaproteobacteria</taxon>
        <taxon>Lysobacterales</taxon>
        <taxon>Rhodanobacteraceae</taxon>
        <taxon>Dyella</taxon>
    </lineage>
</organism>
<accession>A0ABQ5X6Z2</accession>
<dbReference type="InterPro" id="IPR011042">
    <property type="entry name" value="6-blade_b-propeller_TolB-like"/>
</dbReference>
<feature type="signal peptide" evidence="1">
    <location>
        <begin position="1"/>
        <end position="32"/>
    </location>
</feature>
<keyword evidence="1" id="KW-0732">Signal</keyword>
<proteinExistence type="predicted"/>
<dbReference type="Proteomes" id="UP001156627">
    <property type="component" value="Unassembled WGS sequence"/>
</dbReference>
<evidence type="ECO:0000313" key="2">
    <source>
        <dbReference type="EMBL" id="GLQ87386.1"/>
    </source>
</evidence>